<dbReference type="InterPro" id="IPR003739">
    <property type="entry name" value="Lys_aminomutase/Glu_NH3_mut"/>
</dbReference>
<dbReference type="GO" id="GO:0051539">
    <property type="term" value="F:4 iron, 4 sulfur cluster binding"/>
    <property type="evidence" value="ECO:0007669"/>
    <property type="project" value="UniProtKB-KW"/>
</dbReference>
<dbReference type="GO" id="GO:0003824">
    <property type="term" value="F:catalytic activity"/>
    <property type="evidence" value="ECO:0007669"/>
    <property type="project" value="InterPro"/>
</dbReference>
<comment type="cofactor">
    <cofactor evidence="1">
        <name>pyridoxal 5'-phosphate</name>
        <dbReference type="ChEBI" id="CHEBI:597326"/>
    </cofactor>
</comment>
<feature type="domain" description="Radical SAM core" evidence="9">
    <location>
        <begin position="92"/>
        <end position="310"/>
    </location>
</feature>
<feature type="binding site" evidence="8">
    <location>
        <position position="106"/>
    </location>
    <ligand>
        <name>[4Fe-4S] cluster</name>
        <dbReference type="ChEBI" id="CHEBI:49883"/>
        <note>4Fe-4S-S-AdoMet</note>
    </ligand>
</feature>
<keyword evidence="5" id="KW-0663">Pyridoxal phosphate</keyword>
<dbReference type="SFLD" id="SFLDS00029">
    <property type="entry name" value="Radical_SAM"/>
    <property type="match status" value="1"/>
</dbReference>
<sequence>MAWKDELKHNIQTIEQLKEYIRFTPKEERQLRKVVGRHPMSISRYYLSLIDVDDPDDPIRRMIVPSVEELDLSGSYDPSGELENTKVPGVQHKYLSTALILTTNRCASYCRYCFRKRLVGLPTKEVVQKFEIAAKYIREHKEINNVLISGGDPFILPTSVIKKFIDELSTIQHLDFVRFGTKSVVTFPLRILEDEELLNLLRVYSRNNKKIYVVTQFNHERELTEKSIRAIRRFQRAGITVSNQTVLLNGVNDNPETLTTLMRMLVMVGVNPYYIFQCRPVKRVKKMFQVPLYKGFRVVEQASNMLDGHSKRFRYVMSHRTGKIEIVGIMGDEMYFRYHQARDPKNMGRFFKRRLSTTAGWLDDLEHIHPEMSQAGLHSAK</sequence>
<evidence type="ECO:0000256" key="8">
    <source>
        <dbReference type="PIRSR" id="PIRSR004911-1"/>
    </source>
</evidence>
<dbReference type="EMBL" id="SOJN01000013">
    <property type="protein sequence ID" value="TET47597.1"/>
    <property type="molecule type" value="Genomic_DNA"/>
</dbReference>
<dbReference type="Gene3D" id="6.10.140.1170">
    <property type="match status" value="1"/>
</dbReference>
<evidence type="ECO:0000259" key="9">
    <source>
        <dbReference type="PROSITE" id="PS51918"/>
    </source>
</evidence>
<evidence type="ECO:0000256" key="7">
    <source>
        <dbReference type="ARBA" id="ARBA00023014"/>
    </source>
</evidence>
<dbReference type="PANTHER" id="PTHR30538">
    <property type="entry name" value="LYSINE 2,3-AMINOMUTASE-RELATED"/>
    <property type="match status" value="1"/>
</dbReference>
<dbReference type="InterPro" id="IPR013785">
    <property type="entry name" value="Aldolase_TIM"/>
</dbReference>
<comment type="caution">
    <text evidence="10">The sequence shown here is derived from an EMBL/GenBank/DDBJ whole genome shotgun (WGS) entry which is preliminary data.</text>
</comment>
<protein>
    <submittedName>
        <fullName evidence="10">KamA family radical SAM protein</fullName>
    </submittedName>
</protein>
<dbReference type="CDD" id="cd01335">
    <property type="entry name" value="Radical_SAM"/>
    <property type="match status" value="1"/>
</dbReference>
<dbReference type="InterPro" id="IPR007197">
    <property type="entry name" value="rSAM"/>
</dbReference>
<name>A0A523UYK3_UNCT6</name>
<evidence type="ECO:0000256" key="2">
    <source>
        <dbReference type="ARBA" id="ARBA00022485"/>
    </source>
</evidence>
<feature type="binding site" evidence="8">
    <location>
        <position position="110"/>
    </location>
    <ligand>
        <name>[4Fe-4S] cluster</name>
        <dbReference type="ChEBI" id="CHEBI:49883"/>
        <note>4Fe-4S-S-AdoMet</note>
    </ligand>
</feature>
<gene>
    <name evidence="10" type="ORF">E3J62_00915</name>
</gene>
<dbReference type="Gene3D" id="3.20.20.70">
    <property type="entry name" value="Aldolase class I"/>
    <property type="match status" value="1"/>
</dbReference>
<proteinExistence type="predicted"/>
<evidence type="ECO:0000256" key="5">
    <source>
        <dbReference type="ARBA" id="ARBA00022898"/>
    </source>
</evidence>
<dbReference type="GO" id="GO:0046872">
    <property type="term" value="F:metal ion binding"/>
    <property type="evidence" value="ECO:0007669"/>
    <property type="project" value="UniProtKB-KW"/>
</dbReference>
<dbReference type="PIRSF" id="PIRSF004911">
    <property type="entry name" value="DUF160"/>
    <property type="match status" value="1"/>
</dbReference>
<evidence type="ECO:0000313" key="11">
    <source>
        <dbReference type="Proteomes" id="UP000315525"/>
    </source>
</evidence>
<evidence type="ECO:0000256" key="4">
    <source>
        <dbReference type="ARBA" id="ARBA00022723"/>
    </source>
</evidence>
<reference evidence="10 11" key="1">
    <citation type="submission" date="2019-03" db="EMBL/GenBank/DDBJ databases">
        <title>Metabolic potential of uncultured bacteria and archaea associated with petroleum seepage in deep-sea sediments.</title>
        <authorList>
            <person name="Dong X."/>
            <person name="Hubert C."/>
        </authorList>
    </citation>
    <scope>NUCLEOTIDE SEQUENCE [LARGE SCALE GENOMIC DNA]</scope>
    <source>
        <strain evidence="10">E44_bin18</strain>
    </source>
</reference>
<keyword evidence="7 8" id="KW-0411">Iron-sulfur</keyword>
<accession>A0A523UYK3</accession>
<dbReference type="SFLD" id="SFLDG01070">
    <property type="entry name" value="PLP-dependent"/>
    <property type="match status" value="1"/>
</dbReference>
<evidence type="ECO:0000313" key="10">
    <source>
        <dbReference type="EMBL" id="TET47597.1"/>
    </source>
</evidence>
<dbReference type="Pfam" id="PF04055">
    <property type="entry name" value="Radical_SAM"/>
    <property type="match status" value="1"/>
</dbReference>
<dbReference type="InterPro" id="IPR058240">
    <property type="entry name" value="rSAM_sf"/>
</dbReference>
<feature type="binding site" evidence="8">
    <location>
        <position position="113"/>
    </location>
    <ligand>
        <name>[4Fe-4S] cluster</name>
        <dbReference type="ChEBI" id="CHEBI:49883"/>
        <note>4Fe-4S-S-AdoMet</note>
    </ligand>
</feature>
<evidence type="ECO:0000256" key="6">
    <source>
        <dbReference type="ARBA" id="ARBA00023004"/>
    </source>
</evidence>
<dbReference type="AlphaFoldDB" id="A0A523UYK3"/>
<organism evidence="10 11">
    <name type="scientific">candidate division TA06 bacterium</name>
    <dbReference type="NCBI Taxonomy" id="2250710"/>
    <lineage>
        <taxon>Bacteria</taxon>
        <taxon>Bacteria division TA06</taxon>
    </lineage>
</organism>
<keyword evidence="3" id="KW-0949">S-adenosyl-L-methionine</keyword>
<dbReference type="SUPFAM" id="SSF102114">
    <property type="entry name" value="Radical SAM enzymes"/>
    <property type="match status" value="1"/>
</dbReference>
<dbReference type="NCBIfam" id="TIGR00238">
    <property type="entry name" value="KamA family radical SAM protein"/>
    <property type="match status" value="1"/>
</dbReference>
<keyword evidence="4 8" id="KW-0479">Metal-binding</keyword>
<dbReference type="PROSITE" id="PS51918">
    <property type="entry name" value="RADICAL_SAM"/>
    <property type="match status" value="1"/>
</dbReference>
<keyword evidence="6" id="KW-0408">Iron</keyword>
<dbReference type="Proteomes" id="UP000315525">
    <property type="component" value="Unassembled WGS sequence"/>
</dbReference>
<evidence type="ECO:0000256" key="3">
    <source>
        <dbReference type="ARBA" id="ARBA00022691"/>
    </source>
</evidence>
<evidence type="ECO:0000256" key="1">
    <source>
        <dbReference type="ARBA" id="ARBA00001933"/>
    </source>
</evidence>
<keyword evidence="2 8" id="KW-0004">4Fe-4S</keyword>
<dbReference type="PANTHER" id="PTHR30538:SF0">
    <property type="entry name" value="L-LYSINE 2,3-AMINOMUTASE AQ_1632-RELATED"/>
    <property type="match status" value="1"/>
</dbReference>